<protein>
    <submittedName>
        <fullName evidence="1">Uncharacterized protein</fullName>
    </submittedName>
</protein>
<keyword evidence="2" id="KW-1185">Reference proteome</keyword>
<dbReference type="EMBL" id="JARK01001489">
    <property type="protein sequence ID" value="EYB96098.1"/>
    <property type="molecule type" value="Genomic_DNA"/>
</dbReference>
<gene>
    <name evidence="1" type="primary">Acey_s0153.g2906</name>
    <name evidence="1" type="ORF">Y032_0153g2906</name>
</gene>
<name>A0A016SZG2_9BILA</name>
<organism evidence="1 2">
    <name type="scientific">Ancylostoma ceylanicum</name>
    <dbReference type="NCBI Taxonomy" id="53326"/>
    <lineage>
        <taxon>Eukaryota</taxon>
        <taxon>Metazoa</taxon>
        <taxon>Ecdysozoa</taxon>
        <taxon>Nematoda</taxon>
        <taxon>Chromadorea</taxon>
        <taxon>Rhabditida</taxon>
        <taxon>Rhabditina</taxon>
        <taxon>Rhabditomorpha</taxon>
        <taxon>Strongyloidea</taxon>
        <taxon>Ancylostomatidae</taxon>
        <taxon>Ancylostomatinae</taxon>
        <taxon>Ancylostoma</taxon>
    </lineage>
</organism>
<reference evidence="2" key="1">
    <citation type="journal article" date="2015" name="Nat. Genet.">
        <title>The genome and transcriptome of the zoonotic hookworm Ancylostoma ceylanicum identify infection-specific gene families.</title>
        <authorList>
            <person name="Schwarz E.M."/>
            <person name="Hu Y."/>
            <person name="Antoshechkin I."/>
            <person name="Miller M.M."/>
            <person name="Sternberg P.W."/>
            <person name="Aroian R.V."/>
        </authorList>
    </citation>
    <scope>NUCLEOTIDE SEQUENCE</scope>
    <source>
        <strain evidence="2">HY135</strain>
    </source>
</reference>
<proteinExistence type="predicted"/>
<sequence length="108" mass="12593">MRCSWFNSMTLRTSEAKWPKILTLEPVVRTTRLEASARELTEEDFLASPDDEQQMLEHPMETESQRDAMVSDAKETERLIKLVDKYVTRIGIECESVLTRKFRSNDPV</sequence>
<evidence type="ECO:0000313" key="1">
    <source>
        <dbReference type="EMBL" id="EYB96098.1"/>
    </source>
</evidence>
<accession>A0A016SZG2</accession>
<comment type="caution">
    <text evidence="1">The sequence shown here is derived from an EMBL/GenBank/DDBJ whole genome shotgun (WGS) entry which is preliminary data.</text>
</comment>
<dbReference type="AlphaFoldDB" id="A0A016SZG2"/>
<evidence type="ECO:0000313" key="2">
    <source>
        <dbReference type="Proteomes" id="UP000024635"/>
    </source>
</evidence>
<dbReference type="Proteomes" id="UP000024635">
    <property type="component" value="Unassembled WGS sequence"/>
</dbReference>